<accession>A0A5J4YWX1</accession>
<dbReference type="AlphaFoldDB" id="A0A5J4YWX1"/>
<dbReference type="Gene3D" id="3.90.400.10">
    <property type="entry name" value="Oligo-1,6-glucosidase, Domain 2"/>
    <property type="match status" value="1"/>
</dbReference>
<comment type="caution">
    <text evidence="2">The sequence shown here is derived from an EMBL/GenBank/DDBJ whole genome shotgun (WGS) entry which is preliminary data.</text>
</comment>
<proteinExistence type="predicted"/>
<dbReference type="InterPro" id="IPR045857">
    <property type="entry name" value="O16G_dom_2"/>
</dbReference>
<evidence type="ECO:0000313" key="2">
    <source>
        <dbReference type="EMBL" id="KAA8494957.1"/>
    </source>
</evidence>
<dbReference type="OrthoDB" id="1740265at2759"/>
<keyword evidence="3" id="KW-1185">Reference proteome</keyword>
<dbReference type="InterPro" id="IPR006047">
    <property type="entry name" value="GH13_cat_dom"/>
</dbReference>
<dbReference type="GO" id="GO:0005975">
    <property type="term" value="P:carbohydrate metabolic process"/>
    <property type="evidence" value="ECO:0007669"/>
    <property type="project" value="InterPro"/>
</dbReference>
<dbReference type="InterPro" id="IPR017853">
    <property type="entry name" value="GH"/>
</dbReference>
<sequence length="759" mass="86158">MKENMRKRSKCKQTQEILDDIAQYVRSRPHLHDVLPLEDLEMLQTVWNEVEDGVVSVADVLTFKRYAQLLNTEQYRHIVHALVSELRVALCERPPGLIARDQMLPDDWYTEPWYTVFVQYFGTSSELSSPASAMPQSEFVNRETPSASSRATFSELEGMLPYLSWLGYRNLLVLAHYESPMGDGGYDPSSYTPRADLGGDAGWNNFMSAANEQGFRIATDAIFNHVSIEHEWFQRACAGSDHYRGYFLERNDREKIDEINQDGDIICVYEYTNSGILERQICNFPEVDRTHGLWTVIKGETFQFYRSFYPFQVDLNLQSPEVLREVFAVIRRELNDGTLAKRLDAVPHWIKKIGYASDGLPETFALLEMIGLFMTRICPHAIVLPEVVRGMNLARAYAGNAAGSTDKEALTSKRLLFNFEMQAAIRYGCYFGTARSLVDCLRKATRDATTALPEGAYWVNLIDHHDEIFVGFFRPEDRMSAQRFLRSRNAVVCKNGLGAVQRIADSLNFISERIALGLFSMYVLPGVPMLYYGTELAVGEDPAHVKYMQTSRARIFERLGVTRLSAEMENSHTSAMLFSDPREKMRGPIPRKRFSDTLERATHGKDLLLLLLRRLNRLRDVHCAFKASARVCEVRANADCVLAVYREPSSDGESLLCVANFADSGVSTRLSGFPWVERGGHASLHNTVHFRDLLQYTMLRSQVRTTDGAHSEMLPDANVDGHIEYIWPDSPCTPASQLPSESYIELDLDAHAVHVLTRI</sequence>
<evidence type="ECO:0000259" key="1">
    <source>
        <dbReference type="SMART" id="SM00642"/>
    </source>
</evidence>
<name>A0A5J4YWX1_PORPP</name>
<dbReference type="EMBL" id="VRMN01000004">
    <property type="protein sequence ID" value="KAA8494957.1"/>
    <property type="molecule type" value="Genomic_DNA"/>
</dbReference>
<dbReference type="SUPFAM" id="SSF51445">
    <property type="entry name" value="(Trans)glycosidases"/>
    <property type="match status" value="1"/>
</dbReference>
<reference evidence="3" key="1">
    <citation type="journal article" date="2019" name="Nat. Commun.">
        <title>Expansion of phycobilisome linker gene families in mesophilic red algae.</title>
        <authorList>
            <person name="Lee J."/>
            <person name="Kim D."/>
            <person name="Bhattacharya D."/>
            <person name="Yoon H.S."/>
        </authorList>
    </citation>
    <scope>NUCLEOTIDE SEQUENCE [LARGE SCALE GENOMIC DNA]</scope>
    <source>
        <strain evidence="3">CCMP 1328</strain>
    </source>
</reference>
<dbReference type="Gene3D" id="3.20.20.80">
    <property type="entry name" value="Glycosidases"/>
    <property type="match status" value="2"/>
</dbReference>
<dbReference type="PANTHER" id="PTHR10357:SF219">
    <property type="entry name" value="MALTOSE ALPHA-D-GLUCOSYLTRANSFERASE"/>
    <property type="match status" value="1"/>
</dbReference>
<protein>
    <submittedName>
        <fullName evidence="2">Trehalose synthase</fullName>
    </submittedName>
</protein>
<feature type="domain" description="Glycosyl hydrolase family 13 catalytic" evidence="1">
    <location>
        <begin position="115"/>
        <end position="558"/>
    </location>
</feature>
<dbReference type="Pfam" id="PF00128">
    <property type="entry name" value="Alpha-amylase"/>
    <property type="match status" value="1"/>
</dbReference>
<dbReference type="Proteomes" id="UP000324585">
    <property type="component" value="Unassembled WGS sequence"/>
</dbReference>
<organism evidence="2 3">
    <name type="scientific">Porphyridium purpureum</name>
    <name type="common">Red alga</name>
    <name type="synonym">Porphyridium cruentum</name>
    <dbReference type="NCBI Taxonomy" id="35688"/>
    <lineage>
        <taxon>Eukaryota</taxon>
        <taxon>Rhodophyta</taxon>
        <taxon>Bangiophyceae</taxon>
        <taxon>Porphyridiales</taxon>
        <taxon>Porphyridiaceae</taxon>
        <taxon>Porphyridium</taxon>
    </lineage>
</organism>
<dbReference type="OMA" id="FMSAANE"/>
<dbReference type="PANTHER" id="PTHR10357">
    <property type="entry name" value="ALPHA-AMYLASE FAMILY MEMBER"/>
    <property type="match status" value="1"/>
</dbReference>
<dbReference type="SMART" id="SM00642">
    <property type="entry name" value="Aamy"/>
    <property type="match status" value="1"/>
</dbReference>
<gene>
    <name evidence="2" type="ORF">FVE85_3198</name>
</gene>
<evidence type="ECO:0000313" key="3">
    <source>
        <dbReference type="Proteomes" id="UP000324585"/>
    </source>
</evidence>